<keyword evidence="6" id="KW-0032">Aminotransferase</keyword>
<feature type="domain" description="Aminotransferase class V" evidence="5">
    <location>
        <begin position="2"/>
        <end position="350"/>
    </location>
</feature>
<organism evidence="6 7">
    <name type="scientific">Holdemanella hominis</name>
    <dbReference type="NCBI Taxonomy" id="2764327"/>
    <lineage>
        <taxon>Bacteria</taxon>
        <taxon>Bacillati</taxon>
        <taxon>Bacillota</taxon>
        <taxon>Erysipelotrichia</taxon>
        <taxon>Erysipelotrichales</taxon>
        <taxon>Erysipelotrichaceae</taxon>
        <taxon>Holdemanella</taxon>
    </lineage>
</organism>
<sequence length="363" mass="39675">MVYLDQAATSFPKLDVVKQAVMDALGVAGNANRSSNMDSSRLIFAARRNIAQFFGLSDFHRVILNGGNTESLNTCIKGILKENDHVITTYAEHNSVLRPLYELEEKGIITLTICAPYLEDIKCHIQKNTRMVIVTHSSNVTGEIFDVNSIGKYCKECGILFMVDAAQSAGHIPVSMENIDVLCFSGHKGLLGIGGIGGFCVKDIEVKPLISGGTGIDSFNPQMPEAYPEHLEAGTQNLAGIAALNAGVQYVLSHQKAIVEKEHFLLQKLYEGLTGDVEFYSSLENSTPIVALNIPGKDSAYVSDLLNYKYGIVTRCGAHCAPLMHKHLKTEEQGIVRLSVSFQNTIEDVDFVVRAIQEISNDH</sequence>
<gene>
    <name evidence="6" type="ORF">H8911_03490</name>
</gene>
<evidence type="ECO:0000259" key="5">
    <source>
        <dbReference type="Pfam" id="PF00266"/>
    </source>
</evidence>
<keyword evidence="2" id="KW-0663">Pyridoxal phosphate</keyword>
<dbReference type="Gene3D" id="3.90.1150.10">
    <property type="entry name" value="Aspartate Aminotransferase, domain 1"/>
    <property type="match status" value="1"/>
</dbReference>
<reference evidence="6 7" key="1">
    <citation type="submission" date="2020-08" db="EMBL/GenBank/DDBJ databases">
        <authorList>
            <person name="Liu C."/>
            <person name="Sun Q."/>
        </authorList>
    </citation>
    <scope>NUCLEOTIDE SEQUENCE [LARGE SCALE GENOMIC DNA]</scope>
    <source>
        <strain evidence="6 7">L34</strain>
    </source>
</reference>
<dbReference type="PANTHER" id="PTHR43586:SF4">
    <property type="entry name" value="ISOPENICILLIN N EPIMERASE"/>
    <property type="match status" value="1"/>
</dbReference>
<name>A0ABR7KGK2_9FIRM</name>
<dbReference type="PROSITE" id="PS00595">
    <property type="entry name" value="AA_TRANSFER_CLASS_5"/>
    <property type="match status" value="1"/>
</dbReference>
<comment type="caution">
    <text evidence="6">The sequence shown here is derived from an EMBL/GenBank/DDBJ whole genome shotgun (WGS) entry which is preliminary data.</text>
</comment>
<evidence type="ECO:0000256" key="4">
    <source>
        <dbReference type="RuleBase" id="RU004504"/>
    </source>
</evidence>
<evidence type="ECO:0000313" key="6">
    <source>
        <dbReference type="EMBL" id="MBC6011819.1"/>
    </source>
</evidence>
<dbReference type="SUPFAM" id="SSF53383">
    <property type="entry name" value="PLP-dependent transferases"/>
    <property type="match status" value="1"/>
</dbReference>
<dbReference type="PANTHER" id="PTHR43586">
    <property type="entry name" value="CYSTEINE DESULFURASE"/>
    <property type="match status" value="1"/>
</dbReference>
<dbReference type="InterPro" id="IPR000192">
    <property type="entry name" value="Aminotrans_V_dom"/>
</dbReference>
<dbReference type="InterPro" id="IPR015424">
    <property type="entry name" value="PyrdxlP-dep_Trfase"/>
</dbReference>
<keyword evidence="6" id="KW-0808">Transferase</keyword>
<comment type="similarity">
    <text evidence="3">Belongs to the class-V pyridoxal-phosphate-dependent aminotransferase family.</text>
</comment>
<dbReference type="Pfam" id="PF00266">
    <property type="entry name" value="Aminotran_5"/>
    <property type="match status" value="1"/>
</dbReference>
<dbReference type="GO" id="GO:0008483">
    <property type="term" value="F:transaminase activity"/>
    <property type="evidence" value="ECO:0007669"/>
    <property type="project" value="UniProtKB-KW"/>
</dbReference>
<accession>A0ABR7KGK2</accession>
<proteinExistence type="inferred from homology"/>
<evidence type="ECO:0000256" key="2">
    <source>
        <dbReference type="ARBA" id="ARBA00022898"/>
    </source>
</evidence>
<dbReference type="InterPro" id="IPR015421">
    <property type="entry name" value="PyrdxlP-dep_Trfase_major"/>
</dbReference>
<dbReference type="InterPro" id="IPR015422">
    <property type="entry name" value="PyrdxlP-dep_Trfase_small"/>
</dbReference>
<dbReference type="Proteomes" id="UP000649075">
    <property type="component" value="Unassembled WGS sequence"/>
</dbReference>
<evidence type="ECO:0000313" key="7">
    <source>
        <dbReference type="Proteomes" id="UP000649075"/>
    </source>
</evidence>
<dbReference type="Gene3D" id="3.40.640.10">
    <property type="entry name" value="Type I PLP-dependent aspartate aminotransferase-like (Major domain)"/>
    <property type="match status" value="1"/>
</dbReference>
<evidence type="ECO:0000256" key="1">
    <source>
        <dbReference type="ARBA" id="ARBA00001933"/>
    </source>
</evidence>
<dbReference type="EMBL" id="JACRWH010000007">
    <property type="protein sequence ID" value="MBC6011819.1"/>
    <property type="molecule type" value="Genomic_DNA"/>
</dbReference>
<dbReference type="RefSeq" id="WP_186998715.1">
    <property type="nucleotide sequence ID" value="NZ_JACRWH010000007.1"/>
</dbReference>
<protein>
    <submittedName>
        <fullName evidence="6">Aminotransferase class V-fold PLP-dependent enzyme</fullName>
    </submittedName>
</protein>
<evidence type="ECO:0000256" key="3">
    <source>
        <dbReference type="RuleBase" id="RU004075"/>
    </source>
</evidence>
<comment type="cofactor">
    <cofactor evidence="1 4">
        <name>pyridoxal 5'-phosphate</name>
        <dbReference type="ChEBI" id="CHEBI:597326"/>
    </cofactor>
</comment>
<dbReference type="InterPro" id="IPR020578">
    <property type="entry name" value="Aminotrans_V_PyrdxlP_BS"/>
</dbReference>
<keyword evidence="7" id="KW-1185">Reference proteome</keyword>